<sequence length="164" mass="18383">MAMNTAFDLRICVFDTLTELRDDPLPREDCTHTNSKDPTTTNENHREKGKDKPTSLEENVQPPPSPNEQTRGYSSGAQSSDSDDEIIIDSQVQNMNQSQAQPQAQGDHQMFIEELEHHDNLARQMLASAQVQSEDIQLAQEENQNPQRPGSSNSKGKKDKASYT</sequence>
<evidence type="ECO:0000313" key="3">
    <source>
        <dbReference type="Proteomes" id="UP000886520"/>
    </source>
</evidence>
<dbReference type="AlphaFoldDB" id="A0A9D4UXC3"/>
<keyword evidence="3" id="KW-1185">Reference proteome</keyword>
<feature type="region of interest" description="Disordered" evidence="1">
    <location>
        <begin position="127"/>
        <end position="164"/>
    </location>
</feature>
<dbReference type="Proteomes" id="UP000886520">
    <property type="component" value="Chromosome 9"/>
</dbReference>
<proteinExistence type="predicted"/>
<feature type="compositionally biased region" description="Polar residues" evidence="1">
    <location>
        <begin position="67"/>
        <end position="78"/>
    </location>
</feature>
<dbReference type="EMBL" id="JABFUD020000009">
    <property type="protein sequence ID" value="KAI5075754.1"/>
    <property type="molecule type" value="Genomic_DNA"/>
</dbReference>
<feature type="compositionally biased region" description="Polar residues" evidence="1">
    <location>
        <begin position="91"/>
        <end position="106"/>
    </location>
</feature>
<evidence type="ECO:0000313" key="2">
    <source>
        <dbReference type="EMBL" id="KAI5075754.1"/>
    </source>
</evidence>
<feature type="compositionally biased region" description="Basic and acidic residues" evidence="1">
    <location>
        <begin position="43"/>
        <end position="55"/>
    </location>
</feature>
<organism evidence="2 3">
    <name type="scientific">Adiantum capillus-veneris</name>
    <name type="common">Maidenhair fern</name>
    <dbReference type="NCBI Taxonomy" id="13818"/>
    <lineage>
        <taxon>Eukaryota</taxon>
        <taxon>Viridiplantae</taxon>
        <taxon>Streptophyta</taxon>
        <taxon>Embryophyta</taxon>
        <taxon>Tracheophyta</taxon>
        <taxon>Polypodiopsida</taxon>
        <taxon>Polypodiidae</taxon>
        <taxon>Polypodiales</taxon>
        <taxon>Pteridineae</taxon>
        <taxon>Pteridaceae</taxon>
        <taxon>Vittarioideae</taxon>
        <taxon>Adiantum</taxon>
    </lineage>
</organism>
<feature type="region of interest" description="Disordered" evidence="1">
    <location>
        <begin position="20"/>
        <end position="111"/>
    </location>
</feature>
<feature type="compositionally biased region" description="Basic and acidic residues" evidence="1">
    <location>
        <begin position="20"/>
        <end position="35"/>
    </location>
</feature>
<evidence type="ECO:0000256" key="1">
    <source>
        <dbReference type="SAM" id="MobiDB-lite"/>
    </source>
</evidence>
<protein>
    <submittedName>
        <fullName evidence="2">Uncharacterized protein</fullName>
    </submittedName>
</protein>
<gene>
    <name evidence="2" type="ORF">GOP47_0009830</name>
</gene>
<feature type="compositionally biased region" description="Polar residues" evidence="1">
    <location>
        <begin position="127"/>
        <end position="154"/>
    </location>
</feature>
<reference evidence="2" key="1">
    <citation type="submission" date="2021-01" db="EMBL/GenBank/DDBJ databases">
        <title>Adiantum capillus-veneris genome.</title>
        <authorList>
            <person name="Fang Y."/>
            <person name="Liao Q."/>
        </authorList>
    </citation>
    <scope>NUCLEOTIDE SEQUENCE</scope>
    <source>
        <strain evidence="2">H3</strain>
        <tissue evidence="2">Leaf</tissue>
    </source>
</reference>
<comment type="caution">
    <text evidence="2">The sequence shown here is derived from an EMBL/GenBank/DDBJ whole genome shotgun (WGS) entry which is preliminary data.</text>
</comment>
<name>A0A9D4UXC3_ADICA</name>
<accession>A0A9D4UXC3</accession>